<sequence length="287" mass="32073">MNFLRRHLPPVDEHLPRGFLEETVTLAIKARRATSLDEPRDKWRSLMMPLFSPLVENASSITEAAQILNRDIWKIWGIHFVPGQTPAIMSPSQVIQAGFASCTGLSIFLVDACRSVGIPARVAGTPDWLNWQQQQATARRRRMAQVAEAAVAEFDSGGNGKRQSDKGVLNGLARRDGGPRPTAFGAGLINNDDDDDDDDVHNHNWVEVWDGRDWSFTGAAELDARGFNRTWFFPQPAKGQIPHDRLHSIFASSYMPTGTSFTLAWNWNVTWVQAVDVTENYLHAKVP</sequence>
<dbReference type="InterPro" id="IPR002931">
    <property type="entry name" value="Transglutaminase-like"/>
</dbReference>
<dbReference type="OrthoDB" id="525602at2759"/>
<evidence type="ECO:0000259" key="2">
    <source>
        <dbReference type="Pfam" id="PF01841"/>
    </source>
</evidence>
<dbReference type="Pfam" id="PF01841">
    <property type="entry name" value="Transglut_core"/>
    <property type="match status" value="1"/>
</dbReference>
<evidence type="ECO:0000313" key="4">
    <source>
        <dbReference type="Proteomes" id="UP000232323"/>
    </source>
</evidence>
<dbReference type="PANTHER" id="PTHR35532:SF5">
    <property type="entry name" value="CARBOHYDRATE-BINDING DOMAIN-CONTAINING PROTEIN"/>
    <property type="match status" value="1"/>
</dbReference>
<gene>
    <name evidence="3" type="ORF">CEUSTIGMA_g11344.t1</name>
</gene>
<dbReference type="AlphaFoldDB" id="A0A250XMA6"/>
<evidence type="ECO:0000256" key="1">
    <source>
        <dbReference type="SAM" id="MobiDB-lite"/>
    </source>
</evidence>
<dbReference type="InterPro" id="IPR038765">
    <property type="entry name" value="Papain-like_cys_pep_sf"/>
</dbReference>
<feature type="domain" description="Transglutaminase-like" evidence="2">
    <location>
        <begin position="55"/>
        <end position="214"/>
    </location>
</feature>
<protein>
    <recommendedName>
        <fullName evidence="2">Transglutaminase-like domain-containing protein</fullName>
    </recommendedName>
</protein>
<reference evidence="3 4" key="1">
    <citation type="submission" date="2017-08" db="EMBL/GenBank/DDBJ databases">
        <title>Acidophilic green algal genome provides insights into adaptation to an acidic environment.</title>
        <authorList>
            <person name="Hirooka S."/>
            <person name="Hirose Y."/>
            <person name="Kanesaki Y."/>
            <person name="Higuchi S."/>
            <person name="Fujiwara T."/>
            <person name="Onuma R."/>
            <person name="Era A."/>
            <person name="Ohbayashi R."/>
            <person name="Uzuka A."/>
            <person name="Nozaki H."/>
            <person name="Yoshikawa H."/>
            <person name="Miyagishima S.Y."/>
        </authorList>
    </citation>
    <scope>NUCLEOTIDE SEQUENCE [LARGE SCALE GENOMIC DNA]</scope>
    <source>
        <strain evidence="3 4">NIES-2499</strain>
    </source>
</reference>
<dbReference type="PANTHER" id="PTHR35532">
    <property type="entry name" value="SIMILAR TO POLYHYDROXYALKANOATE DEPOLYMERASE"/>
    <property type="match status" value="1"/>
</dbReference>
<proteinExistence type="predicted"/>
<organism evidence="3 4">
    <name type="scientific">Chlamydomonas eustigma</name>
    <dbReference type="NCBI Taxonomy" id="1157962"/>
    <lineage>
        <taxon>Eukaryota</taxon>
        <taxon>Viridiplantae</taxon>
        <taxon>Chlorophyta</taxon>
        <taxon>core chlorophytes</taxon>
        <taxon>Chlorophyceae</taxon>
        <taxon>CS clade</taxon>
        <taxon>Chlamydomonadales</taxon>
        <taxon>Chlamydomonadaceae</taxon>
        <taxon>Chlamydomonas</taxon>
    </lineage>
</organism>
<dbReference type="SUPFAM" id="SSF54001">
    <property type="entry name" value="Cysteine proteinases"/>
    <property type="match status" value="1"/>
</dbReference>
<dbReference type="Proteomes" id="UP000232323">
    <property type="component" value="Unassembled WGS sequence"/>
</dbReference>
<evidence type="ECO:0000313" key="3">
    <source>
        <dbReference type="EMBL" id="GAX83920.1"/>
    </source>
</evidence>
<dbReference type="EMBL" id="BEGY01000111">
    <property type="protein sequence ID" value="GAX83920.1"/>
    <property type="molecule type" value="Genomic_DNA"/>
</dbReference>
<comment type="caution">
    <text evidence="3">The sequence shown here is derived from an EMBL/GenBank/DDBJ whole genome shotgun (WGS) entry which is preliminary data.</text>
</comment>
<keyword evidence="4" id="KW-1185">Reference proteome</keyword>
<name>A0A250XMA6_9CHLO</name>
<feature type="region of interest" description="Disordered" evidence="1">
    <location>
        <begin position="154"/>
        <end position="197"/>
    </location>
</feature>
<accession>A0A250XMA6</accession>